<dbReference type="OrthoDB" id="10681625at2759"/>
<feature type="compositionally biased region" description="Gly residues" evidence="1">
    <location>
        <begin position="720"/>
        <end position="791"/>
    </location>
</feature>
<dbReference type="OMA" id="CYAIMDG"/>
<dbReference type="RefSeq" id="XP_009048586.1">
    <property type="nucleotide sequence ID" value="XM_009050338.1"/>
</dbReference>
<dbReference type="EMBL" id="KB200701">
    <property type="protein sequence ID" value="ESP00467.1"/>
    <property type="molecule type" value="Genomic_DNA"/>
</dbReference>
<feature type="compositionally biased region" description="Gly residues" evidence="1">
    <location>
        <begin position="588"/>
        <end position="639"/>
    </location>
</feature>
<dbReference type="Proteomes" id="UP000030746">
    <property type="component" value="Unassembled WGS sequence"/>
</dbReference>
<feature type="compositionally biased region" description="Gly residues" evidence="1">
    <location>
        <begin position="647"/>
        <end position="712"/>
    </location>
</feature>
<gene>
    <name evidence="2" type="ORF">LOTGIDRAFT_157674</name>
</gene>
<evidence type="ECO:0000313" key="2">
    <source>
        <dbReference type="EMBL" id="ESP00467.1"/>
    </source>
</evidence>
<dbReference type="CTD" id="20237459"/>
<reference evidence="2 3" key="1">
    <citation type="journal article" date="2013" name="Nature">
        <title>Insights into bilaterian evolution from three spiralian genomes.</title>
        <authorList>
            <person name="Simakov O."/>
            <person name="Marletaz F."/>
            <person name="Cho S.J."/>
            <person name="Edsinger-Gonzales E."/>
            <person name="Havlak P."/>
            <person name="Hellsten U."/>
            <person name="Kuo D.H."/>
            <person name="Larsson T."/>
            <person name="Lv J."/>
            <person name="Arendt D."/>
            <person name="Savage R."/>
            <person name="Osoegawa K."/>
            <person name="de Jong P."/>
            <person name="Grimwood J."/>
            <person name="Chapman J.A."/>
            <person name="Shapiro H."/>
            <person name="Aerts A."/>
            <person name="Otillar R.P."/>
            <person name="Terry A.Y."/>
            <person name="Boore J.L."/>
            <person name="Grigoriev I.V."/>
            <person name="Lindberg D.R."/>
            <person name="Seaver E.C."/>
            <person name="Weisblat D.A."/>
            <person name="Putnam N.H."/>
            <person name="Rokhsar D.S."/>
        </authorList>
    </citation>
    <scope>NUCLEOTIDE SEQUENCE [LARGE SCALE GENOMIC DNA]</scope>
</reference>
<dbReference type="AlphaFoldDB" id="V4B2D0"/>
<dbReference type="HOGENOM" id="CLU_334714_0_0_1"/>
<organism evidence="2 3">
    <name type="scientific">Lottia gigantea</name>
    <name type="common">Giant owl limpet</name>
    <dbReference type="NCBI Taxonomy" id="225164"/>
    <lineage>
        <taxon>Eukaryota</taxon>
        <taxon>Metazoa</taxon>
        <taxon>Spiralia</taxon>
        <taxon>Lophotrochozoa</taxon>
        <taxon>Mollusca</taxon>
        <taxon>Gastropoda</taxon>
        <taxon>Patellogastropoda</taxon>
        <taxon>Lottioidea</taxon>
        <taxon>Lottiidae</taxon>
        <taxon>Lottia</taxon>
    </lineage>
</organism>
<dbReference type="KEGG" id="lgi:LOTGIDRAFT_157674"/>
<proteinExistence type="predicted"/>
<feature type="region of interest" description="Disordered" evidence="1">
    <location>
        <begin position="74"/>
        <end position="117"/>
    </location>
</feature>
<feature type="compositionally biased region" description="Polar residues" evidence="1">
    <location>
        <begin position="81"/>
        <end position="111"/>
    </location>
</feature>
<dbReference type="STRING" id="225164.V4B2D0"/>
<evidence type="ECO:0000313" key="3">
    <source>
        <dbReference type="Proteomes" id="UP000030746"/>
    </source>
</evidence>
<evidence type="ECO:0000256" key="1">
    <source>
        <dbReference type="SAM" id="MobiDB-lite"/>
    </source>
</evidence>
<accession>V4B2D0</accession>
<feature type="compositionally biased region" description="Low complexity" evidence="1">
    <location>
        <begin position="792"/>
        <end position="836"/>
    </location>
</feature>
<sequence length="853" mass="85486">MGDPFTYIRNGEILTGEDGIIAKVKAKASDVVNKLKKSLNIDKSRSIEEVPDELINNLVSAFKDGALKFKPGLETKRDNSSLKTTSNQSTEINHSTDGNKNVTVKNSTKEGSATWKDGGHATFTLGGDHIVDGGAGAYLDADYNISSKRTEKESDPNSDDFNYKGVDVDKSAKGNVKFGGHVEVCGRRFDVPIDVHGEANCGYSHSKEDGTIHYQTIDDNKLTNTTESKHERSVGARSRASGGLSVMNNSIKADAGARFDAGCFVSSKHVDGESLPNIDGYKYEGTETEYAAAAHFNSDANLNASVDVLGKTAGVNATGKLKADGRSVKMSASGKVAAKAVDAKADLTVQTDEQKTSIGGVHANIGQFSARGRAGIQWPGADEKRVEAEADFNLASVNALQAEVREKEESDEADIHIKGGLVNANIANAKVVGKKTGKKATMTMDGTLAEVNAANVSITGIDNRESNRTRVNARVKTTATANIGNVDITGLGCRETRFDVNTAPGVDAFNFRCGIHRNTGGSVSTNRTSFCNIDLSIGPPNWNISFGNNVGNIAIPFFGGGGGGGGGGGSSSGGNPNQSGEEDDDDGTGAGGNGTGTSGNGTGIAGNGTGTGGNGTSGNGTGTGGNGTGTGGNGTGTAGNGTDRNGTGTGGNGTGGNGTGTGGNGTDGNGTGTDGNVTGGNGTGTGGNGTGGNSTGGNGTGTGGIGYQGTGNSGRTIGHGRNGTGTNGNGTGGISTNGNGTGGIGYHGTGRNGTGTGGNGYHGTGNSGRTIGRGGNGPGTGRNGTSRGGNRIGRSGNDNGRSGNDNGRSGNDNGRSGNDNGRSGNDNGRSGNDNGRSGIGTGSNILLSDDILY</sequence>
<keyword evidence="3" id="KW-1185">Reference proteome</keyword>
<feature type="region of interest" description="Disordered" evidence="1">
    <location>
        <begin position="564"/>
        <end position="853"/>
    </location>
</feature>
<protein>
    <submittedName>
        <fullName evidence="2">Uncharacterized protein</fullName>
    </submittedName>
</protein>
<name>V4B2D0_LOTGI</name>
<dbReference type="GeneID" id="20237459"/>